<dbReference type="AlphaFoldDB" id="A0A0M3JAT7"/>
<organism evidence="2">
    <name type="scientific">Anisakis simplex</name>
    <name type="common">Herring worm</name>
    <dbReference type="NCBI Taxonomy" id="6269"/>
    <lineage>
        <taxon>Eukaryota</taxon>
        <taxon>Metazoa</taxon>
        <taxon>Ecdysozoa</taxon>
        <taxon>Nematoda</taxon>
        <taxon>Chromadorea</taxon>
        <taxon>Rhabditida</taxon>
        <taxon>Spirurina</taxon>
        <taxon>Ascaridomorpha</taxon>
        <taxon>Ascaridoidea</taxon>
        <taxon>Anisakidae</taxon>
        <taxon>Anisakis</taxon>
        <taxon>Anisakis simplex complex</taxon>
    </lineage>
</organism>
<evidence type="ECO:0000313" key="2">
    <source>
        <dbReference type="WBParaSite" id="ASIM_0000470901-mRNA-1"/>
    </source>
</evidence>
<feature type="compositionally biased region" description="Polar residues" evidence="1">
    <location>
        <begin position="60"/>
        <end position="76"/>
    </location>
</feature>
<dbReference type="WBParaSite" id="ASIM_0000470901-mRNA-1">
    <property type="protein sequence ID" value="ASIM_0000470901-mRNA-1"/>
    <property type="gene ID" value="ASIM_0000470901"/>
</dbReference>
<protein>
    <submittedName>
        <fullName evidence="2">E3 ubiquitin-protein ligase RFWD3</fullName>
    </submittedName>
</protein>
<sequence length="108" mass="11336">LEGEYVCAVCRNSPLVADAMMTSAGSSSLAPSPASVSSTSPQDEHDDATSRNDALEATGFSVQPDSPANRNTNSPLAISNIDSTFNDIFTIASSHTPGWLLFNCWANI</sequence>
<feature type="compositionally biased region" description="Low complexity" evidence="1">
    <location>
        <begin position="23"/>
        <end position="41"/>
    </location>
</feature>
<evidence type="ECO:0000256" key="1">
    <source>
        <dbReference type="SAM" id="MobiDB-lite"/>
    </source>
</evidence>
<proteinExistence type="predicted"/>
<reference evidence="2" key="1">
    <citation type="submission" date="2017-02" db="UniProtKB">
        <authorList>
            <consortium name="WormBaseParasite"/>
        </authorList>
    </citation>
    <scope>IDENTIFICATION</scope>
</reference>
<accession>A0A0M3JAT7</accession>
<feature type="region of interest" description="Disordered" evidence="1">
    <location>
        <begin position="22"/>
        <end position="76"/>
    </location>
</feature>
<name>A0A0M3JAT7_ANISI</name>